<evidence type="ECO:0000313" key="1">
    <source>
        <dbReference type="EMBL" id="PON80696.1"/>
    </source>
</evidence>
<dbReference type="EMBL" id="JXTB01000001">
    <property type="protein sequence ID" value="PON80696.1"/>
    <property type="molecule type" value="Genomic_DNA"/>
</dbReference>
<gene>
    <name evidence="1" type="ORF">PanWU01x14_002520</name>
</gene>
<proteinExistence type="predicted"/>
<feature type="non-terminal residue" evidence="1">
    <location>
        <position position="1"/>
    </location>
</feature>
<accession>A0A2P5E576</accession>
<protein>
    <submittedName>
        <fullName evidence="1">Uncharacterized protein</fullName>
    </submittedName>
</protein>
<name>A0A2P5E576_PARAD</name>
<dbReference type="AlphaFoldDB" id="A0A2P5E576"/>
<evidence type="ECO:0000313" key="2">
    <source>
        <dbReference type="Proteomes" id="UP000237105"/>
    </source>
</evidence>
<dbReference type="OrthoDB" id="10300471at2759"/>
<sequence>LKYFCTIGVFSWHEPKIFTFLSKVQELKLKKNQMLPIATKPKSQKSKSFLVHFFTKLGPKRDSFAFFTLKLAGSLPLMPESLQLRDIVTKTHLCIFTKILESLKKAPFPAHKLIKIRPPRENPVVKTQKETQIKQNKAEILTNPAHQTQQNQCLLY</sequence>
<reference evidence="2" key="1">
    <citation type="submission" date="2016-06" db="EMBL/GenBank/DDBJ databases">
        <title>Parallel loss of symbiosis genes in relatives of nitrogen-fixing non-legume Parasponia.</title>
        <authorList>
            <person name="Van Velzen R."/>
            <person name="Holmer R."/>
            <person name="Bu F."/>
            <person name="Rutten L."/>
            <person name="Van Zeijl A."/>
            <person name="Liu W."/>
            <person name="Santuari L."/>
            <person name="Cao Q."/>
            <person name="Sharma T."/>
            <person name="Shen D."/>
            <person name="Roswanjaya Y."/>
            <person name="Wardhani T."/>
            <person name="Kalhor M.S."/>
            <person name="Jansen J."/>
            <person name="Van den Hoogen J."/>
            <person name="Gungor B."/>
            <person name="Hartog M."/>
            <person name="Hontelez J."/>
            <person name="Verver J."/>
            <person name="Yang W.-C."/>
            <person name="Schijlen E."/>
            <person name="Repin R."/>
            <person name="Schilthuizen M."/>
            <person name="Schranz E."/>
            <person name="Heidstra R."/>
            <person name="Miyata K."/>
            <person name="Fedorova E."/>
            <person name="Kohlen W."/>
            <person name="Bisseling T."/>
            <person name="Smit S."/>
            <person name="Geurts R."/>
        </authorList>
    </citation>
    <scope>NUCLEOTIDE SEQUENCE [LARGE SCALE GENOMIC DNA]</scope>
    <source>
        <strain evidence="2">cv. WU1-14</strain>
    </source>
</reference>
<organism evidence="1 2">
    <name type="scientific">Parasponia andersonii</name>
    <name type="common">Sponia andersonii</name>
    <dbReference type="NCBI Taxonomy" id="3476"/>
    <lineage>
        <taxon>Eukaryota</taxon>
        <taxon>Viridiplantae</taxon>
        <taxon>Streptophyta</taxon>
        <taxon>Embryophyta</taxon>
        <taxon>Tracheophyta</taxon>
        <taxon>Spermatophyta</taxon>
        <taxon>Magnoliopsida</taxon>
        <taxon>eudicotyledons</taxon>
        <taxon>Gunneridae</taxon>
        <taxon>Pentapetalae</taxon>
        <taxon>rosids</taxon>
        <taxon>fabids</taxon>
        <taxon>Rosales</taxon>
        <taxon>Cannabaceae</taxon>
        <taxon>Parasponia</taxon>
    </lineage>
</organism>
<comment type="caution">
    <text evidence="1">The sequence shown here is derived from an EMBL/GenBank/DDBJ whole genome shotgun (WGS) entry which is preliminary data.</text>
</comment>
<dbReference type="Proteomes" id="UP000237105">
    <property type="component" value="Unassembled WGS sequence"/>
</dbReference>
<keyword evidence="2" id="KW-1185">Reference proteome</keyword>